<dbReference type="PROSITE" id="PS50048">
    <property type="entry name" value="ZN2_CY6_FUNGAL_2"/>
    <property type="match status" value="1"/>
</dbReference>
<dbReference type="Proteomes" id="UP000799757">
    <property type="component" value="Unassembled WGS sequence"/>
</dbReference>
<gene>
    <name evidence="5" type="ORF">K505DRAFT_405417</name>
</gene>
<protein>
    <recommendedName>
        <fullName evidence="4">Zn(2)-C6 fungal-type domain-containing protein</fullName>
    </recommendedName>
</protein>
<evidence type="ECO:0000256" key="2">
    <source>
        <dbReference type="ARBA" id="ARBA00023242"/>
    </source>
</evidence>
<feature type="compositionally biased region" description="Basic and acidic residues" evidence="3">
    <location>
        <begin position="514"/>
        <end position="525"/>
    </location>
</feature>
<dbReference type="Pfam" id="PF00172">
    <property type="entry name" value="Zn_clus"/>
    <property type="match status" value="1"/>
</dbReference>
<dbReference type="GO" id="GO:0006351">
    <property type="term" value="P:DNA-templated transcription"/>
    <property type="evidence" value="ECO:0007669"/>
    <property type="project" value="InterPro"/>
</dbReference>
<keyword evidence="6" id="KW-1185">Reference proteome</keyword>
<evidence type="ECO:0000259" key="4">
    <source>
        <dbReference type="PROSITE" id="PS50048"/>
    </source>
</evidence>
<dbReference type="GO" id="GO:0003677">
    <property type="term" value="F:DNA binding"/>
    <property type="evidence" value="ECO:0007669"/>
    <property type="project" value="InterPro"/>
</dbReference>
<evidence type="ECO:0000256" key="3">
    <source>
        <dbReference type="SAM" id="MobiDB-lite"/>
    </source>
</evidence>
<dbReference type="EMBL" id="MU001792">
    <property type="protein sequence ID" value="KAF2798035.1"/>
    <property type="molecule type" value="Genomic_DNA"/>
</dbReference>
<dbReference type="SMART" id="SM00066">
    <property type="entry name" value="GAL4"/>
    <property type="match status" value="1"/>
</dbReference>
<dbReference type="GO" id="GO:0000981">
    <property type="term" value="F:DNA-binding transcription factor activity, RNA polymerase II-specific"/>
    <property type="evidence" value="ECO:0007669"/>
    <property type="project" value="InterPro"/>
</dbReference>
<dbReference type="Gene3D" id="4.10.240.10">
    <property type="entry name" value="Zn(2)-C6 fungal-type DNA-binding domain"/>
    <property type="match status" value="1"/>
</dbReference>
<evidence type="ECO:0000313" key="6">
    <source>
        <dbReference type="Proteomes" id="UP000799757"/>
    </source>
</evidence>
<feature type="domain" description="Zn(2)-C6 fungal-type" evidence="4">
    <location>
        <begin position="12"/>
        <end position="44"/>
    </location>
</feature>
<dbReference type="PANTHER" id="PTHR47425">
    <property type="entry name" value="FARB-RELATED"/>
    <property type="match status" value="1"/>
</dbReference>
<keyword evidence="2" id="KW-0539">Nucleus</keyword>
<dbReference type="PROSITE" id="PS00463">
    <property type="entry name" value="ZN2_CY6_FUNGAL_1"/>
    <property type="match status" value="1"/>
</dbReference>
<dbReference type="Pfam" id="PF04082">
    <property type="entry name" value="Fungal_trans"/>
    <property type="match status" value="1"/>
</dbReference>
<name>A0A6A6XQ10_9PLEO</name>
<dbReference type="SUPFAM" id="SSF57701">
    <property type="entry name" value="Zn2/Cys6 DNA-binding domain"/>
    <property type="match status" value="1"/>
</dbReference>
<keyword evidence="1" id="KW-0479">Metal-binding</keyword>
<dbReference type="InterPro" id="IPR001138">
    <property type="entry name" value="Zn2Cys6_DnaBD"/>
</dbReference>
<dbReference type="GO" id="GO:0008270">
    <property type="term" value="F:zinc ion binding"/>
    <property type="evidence" value="ECO:0007669"/>
    <property type="project" value="InterPro"/>
</dbReference>
<accession>A0A6A6XQ10</accession>
<feature type="region of interest" description="Disordered" evidence="3">
    <location>
        <begin position="514"/>
        <end position="533"/>
    </location>
</feature>
<dbReference type="InterPro" id="IPR036864">
    <property type="entry name" value="Zn2-C6_fun-type_DNA-bd_sf"/>
</dbReference>
<evidence type="ECO:0000256" key="1">
    <source>
        <dbReference type="ARBA" id="ARBA00022723"/>
    </source>
</evidence>
<organism evidence="5 6">
    <name type="scientific">Melanomma pulvis-pyrius CBS 109.77</name>
    <dbReference type="NCBI Taxonomy" id="1314802"/>
    <lineage>
        <taxon>Eukaryota</taxon>
        <taxon>Fungi</taxon>
        <taxon>Dikarya</taxon>
        <taxon>Ascomycota</taxon>
        <taxon>Pezizomycotina</taxon>
        <taxon>Dothideomycetes</taxon>
        <taxon>Pleosporomycetidae</taxon>
        <taxon>Pleosporales</taxon>
        <taxon>Melanommataceae</taxon>
        <taxon>Melanomma</taxon>
    </lineage>
</organism>
<proteinExistence type="predicted"/>
<evidence type="ECO:0000313" key="5">
    <source>
        <dbReference type="EMBL" id="KAF2798035.1"/>
    </source>
</evidence>
<dbReference type="OrthoDB" id="4161332at2759"/>
<dbReference type="CDD" id="cd00067">
    <property type="entry name" value="GAL4"/>
    <property type="match status" value="1"/>
</dbReference>
<dbReference type="AlphaFoldDB" id="A0A6A6XQ10"/>
<dbReference type="SMART" id="SM00906">
    <property type="entry name" value="Fungal_trans"/>
    <property type="match status" value="1"/>
</dbReference>
<dbReference type="CDD" id="cd12148">
    <property type="entry name" value="fungal_TF_MHR"/>
    <property type="match status" value="1"/>
</dbReference>
<dbReference type="InterPro" id="IPR007219">
    <property type="entry name" value="XnlR_reg_dom"/>
</dbReference>
<dbReference type="PANTHER" id="PTHR47425:SF3">
    <property type="entry name" value="ZN(II)2CYS6 TRANSCRIPTION FACTOR (EUROFUNG)"/>
    <property type="match status" value="1"/>
</dbReference>
<dbReference type="InterPro" id="IPR052761">
    <property type="entry name" value="Fungal_Detox/Toxin_TFs"/>
</dbReference>
<reference evidence="5" key="1">
    <citation type="journal article" date="2020" name="Stud. Mycol.">
        <title>101 Dothideomycetes genomes: a test case for predicting lifestyles and emergence of pathogens.</title>
        <authorList>
            <person name="Haridas S."/>
            <person name="Albert R."/>
            <person name="Binder M."/>
            <person name="Bloem J."/>
            <person name="Labutti K."/>
            <person name="Salamov A."/>
            <person name="Andreopoulos B."/>
            <person name="Baker S."/>
            <person name="Barry K."/>
            <person name="Bills G."/>
            <person name="Bluhm B."/>
            <person name="Cannon C."/>
            <person name="Castanera R."/>
            <person name="Culley D."/>
            <person name="Daum C."/>
            <person name="Ezra D."/>
            <person name="Gonzalez J."/>
            <person name="Henrissat B."/>
            <person name="Kuo A."/>
            <person name="Liang C."/>
            <person name="Lipzen A."/>
            <person name="Lutzoni F."/>
            <person name="Magnuson J."/>
            <person name="Mondo S."/>
            <person name="Nolan M."/>
            <person name="Ohm R."/>
            <person name="Pangilinan J."/>
            <person name="Park H.-J."/>
            <person name="Ramirez L."/>
            <person name="Alfaro M."/>
            <person name="Sun H."/>
            <person name="Tritt A."/>
            <person name="Yoshinaga Y."/>
            <person name="Zwiers L.-H."/>
            <person name="Turgeon B."/>
            <person name="Goodwin S."/>
            <person name="Spatafora J."/>
            <person name="Crous P."/>
            <person name="Grigoriev I."/>
        </authorList>
    </citation>
    <scope>NUCLEOTIDE SEQUENCE</scope>
    <source>
        <strain evidence="5">CBS 109.77</strain>
    </source>
</reference>
<sequence length="560" mass="61983">MPNMPRRRAVNVCSSCHNHKIRCDVDSTSIPCSKCSELGEECTLRARKQYRSRKRLRRVSKSSIDDEHVINPLSAPSHLDPAKIVAAAITEPSSRTAPIFVGDGGYGAILDATGDVTDRHFHVPAAAEKALAAEDLEYLKVKGCFSLPSKSSELLKAYFQFVHPSFPIIDGPSFLRDYAAGGLEGINLLLLWSMFSVSASYIPLSFRKAVKESCVHRAKLLFDMSQENDKIVLVQSSLLLSFWFADTEDVKQSWYWTSIAFGIAQTLGLHREVKTTHGQVSIEQRSLWRNIWWCCMIRDVWLAFGMGRPLRINASDCDCPAPSYSDCQFSDMVFHDEALYSAAEVVGHVSIWQSLVTTSNVLRDILTTKAPSPTFVKALEAQINTEATLTATSLLRRADLHLRLHQQATLIALARCSGNKDKSKAAAEATTAIVQAFLDDNTTAYVAPVAVPLLIPAMVTYLATTRSKRPDARKLGHETLEIYTRFLSTLEDNYPAASIVKQLFAAAQASIDGKDSKRDRQDRLTPDGQSSSSWDVEWPFGIDYSRWIPGGDSLADIGNA</sequence>